<organism evidence="7 8">
    <name type="scientific">Schaalia naturae</name>
    <dbReference type="NCBI Taxonomy" id="635203"/>
    <lineage>
        <taxon>Bacteria</taxon>
        <taxon>Bacillati</taxon>
        <taxon>Actinomycetota</taxon>
        <taxon>Actinomycetes</taxon>
        <taxon>Actinomycetales</taxon>
        <taxon>Actinomycetaceae</taxon>
        <taxon>Schaalia</taxon>
    </lineage>
</organism>
<dbReference type="PANTHER" id="PTHR43652">
    <property type="entry name" value="BASIC AMINO ACID ANTIPORTER YFCC-RELATED"/>
    <property type="match status" value="1"/>
</dbReference>
<feature type="transmembrane region" description="Helical" evidence="6">
    <location>
        <begin position="357"/>
        <end position="377"/>
    </location>
</feature>
<evidence type="ECO:0000256" key="2">
    <source>
        <dbReference type="ARBA" id="ARBA00022475"/>
    </source>
</evidence>
<feature type="transmembrane region" description="Helical" evidence="6">
    <location>
        <begin position="326"/>
        <end position="345"/>
    </location>
</feature>
<feature type="transmembrane region" description="Helical" evidence="6">
    <location>
        <begin position="184"/>
        <end position="203"/>
    </location>
</feature>
<feature type="transmembrane region" description="Helical" evidence="6">
    <location>
        <begin position="484"/>
        <end position="508"/>
    </location>
</feature>
<evidence type="ECO:0000256" key="6">
    <source>
        <dbReference type="SAM" id="Phobius"/>
    </source>
</evidence>
<name>A0ABW2SQD0_9ACTO</name>
<evidence type="ECO:0000256" key="1">
    <source>
        <dbReference type="ARBA" id="ARBA00004651"/>
    </source>
</evidence>
<keyword evidence="4 6" id="KW-1133">Transmembrane helix</keyword>
<dbReference type="RefSeq" id="WP_380975399.1">
    <property type="nucleotide sequence ID" value="NZ_JBHTEF010000001.1"/>
</dbReference>
<gene>
    <name evidence="7" type="ORF">ACFQWG_11370</name>
</gene>
<protein>
    <submittedName>
        <fullName evidence="7">YfcC family protein</fullName>
    </submittedName>
</protein>
<feature type="transmembrane region" description="Helical" evidence="6">
    <location>
        <begin position="271"/>
        <end position="289"/>
    </location>
</feature>
<dbReference type="PANTHER" id="PTHR43652:SF6">
    <property type="entry name" value="ARGININE REPRESSOR"/>
    <property type="match status" value="1"/>
</dbReference>
<dbReference type="Proteomes" id="UP001596527">
    <property type="component" value="Unassembled WGS sequence"/>
</dbReference>
<evidence type="ECO:0000256" key="3">
    <source>
        <dbReference type="ARBA" id="ARBA00022692"/>
    </source>
</evidence>
<evidence type="ECO:0000313" key="7">
    <source>
        <dbReference type="EMBL" id="MFC7581793.1"/>
    </source>
</evidence>
<evidence type="ECO:0000256" key="5">
    <source>
        <dbReference type="ARBA" id="ARBA00023136"/>
    </source>
</evidence>
<comment type="subcellular location">
    <subcellularLocation>
        <location evidence="1">Cell membrane</location>
        <topology evidence="1">Multi-pass membrane protein</topology>
    </subcellularLocation>
</comment>
<dbReference type="Pfam" id="PF03606">
    <property type="entry name" value="DcuC"/>
    <property type="match status" value="1"/>
</dbReference>
<accession>A0ABW2SQD0</accession>
<comment type="caution">
    <text evidence="7">The sequence shown here is derived from an EMBL/GenBank/DDBJ whole genome shotgun (WGS) entry which is preliminary data.</text>
</comment>
<reference evidence="8" key="1">
    <citation type="journal article" date="2019" name="Int. J. Syst. Evol. Microbiol.">
        <title>The Global Catalogue of Microorganisms (GCM) 10K type strain sequencing project: providing services to taxonomists for standard genome sequencing and annotation.</title>
        <authorList>
            <consortium name="The Broad Institute Genomics Platform"/>
            <consortium name="The Broad Institute Genome Sequencing Center for Infectious Disease"/>
            <person name="Wu L."/>
            <person name="Ma J."/>
        </authorList>
    </citation>
    <scope>NUCLEOTIDE SEQUENCE [LARGE SCALE GENOMIC DNA]</scope>
    <source>
        <strain evidence="8">CCUG 56698</strain>
    </source>
</reference>
<sequence length="509" mass="54542">MSATPAVAPETQRVKRRKSMPNTYVILFLIIAFIAVLTWFVPGGAYDLDDAGHAVSGTYHLTDSSPQGIWDIFMAPITGMLGSDTISAAIPISLFIMFFGSFLEMMEESGALKIGLRRVAIKSQKNLLLLIAVLVSLMSVMGTIEGAYEEGIVYLMMFLPLLLALGLDTVTGLMIVVLGTQTGCLASTINPFAVGIASGIGGVSAGDGLGLRVVMLVVFTALVTAMIYMYAKRVQADPARSMQYTRREQDLKAFPVAQDENLALSDKQKGALWAFIATFALMVVSLVPWTDLNPNWTFFGDLTTWIARTPVLRSVLGADIAPFGTWYFAELSMLLLVMSFVIGKIMGFETNKIVDVIIKGAAGLVSTAMIVAMARGIQVVMDDGAITPTILHLGEGSLAALPPVVFMIVSLVFYFLIACLIPSSTGLAAATMAIMASLSRFAGVPVPLMVTIYCMALGLAKMVTPTSIVLMTCLQATNVSYARWIRFILPYVLVIFAACCLVLVVAAAL</sequence>
<feature type="transmembrane region" description="Helical" evidence="6">
    <location>
        <begin position="209"/>
        <end position="231"/>
    </location>
</feature>
<evidence type="ECO:0000256" key="4">
    <source>
        <dbReference type="ARBA" id="ARBA00022989"/>
    </source>
</evidence>
<feature type="transmembrane region" description="Helical" evidence="6">
    <location>
        <begin position="441"/>
        <end position="464"/>
    </location>
</feature>
<keyword evidence="5 6" id="KW-0472">Membrane</keyword>
<feature type="transmembrane region" description="Helical" evidence="6">
    <location>
        <begin position="127"/>
        <end position="148"/>
    </location>
</feature>
<dbReference type="EMBL" id="JBHTEF010000001">
    <property type="protein sequence ID" value="MFC7581793.1"/>
    <property type="molecule type" value="Genomic_DNA"/>
</dbReference>
<keyword evidence="3 6" id="KW-0812">Transmembrane</keyword>
<feature type="transmembrane region" description="Helical" evidence="6">
    <location>
        <begin position="397"/>
        <end position="421"/>
    </location>
</feature>
<keyword evidence="2" id="KW-1003">Cell membrane</keyword>
<dbReference type="InterPro" id="IPR051679">
    <property type="entry name" value="DASS-Related_Transporters"/>
</dbReference>
<proteinExistence type="predicted"/>
<keyword evidence="8" id="KW-1185">Reference proteome</keyword>
<feature type="transmembrane region" description="Helical" evidence="6">
    <location>
        <begin position="86"/>
        <end position="106"/>
    </location>
</feature>
<feature type="transmembrane region" description="Helical" evidence="6">
    <location>
        <begin position="154"/>
        <end position="177"/>
    </location>
</feature>
<evidence type="ECO:0000313" key="8">
    <source>
        <dbReference type="Proteomes" id="UP001596527"/>
    </source>
</evidence>
<feature type="transmembrane region" description="Helical" evidence="6">
    <location>
        <begin position="23"/>
        <end position="41"/>
    </location>
</feature>
<dbReference type="InterPro" id="IPR018385">
    <property type="entry name" value="C4_dicarb_anaerob_car-like"/>
</dbReference>